<dbReference type="EMBL" id="BOVK01000032">
    <property type="protein sequence ID" value="GIQ69759.1"/>
    <property type="molecule type" value="Genomic_DNA"/>
</dbReference>
<name>A0A8J4H6G9_9BACL</name>
<dbReference type="InterPro" id="IPR032710">
    <property type="entry name" value="NTF2-like_dom_sf"/>
</dbReference>
<evidence type="ECO:0000313" key="2">
    <source>
        <dbReference type="Proteomes" id="UP000677918"/>
    </source>
</evidence>
<comment type="caution">
    <text evidence="1">The sequence shown here is derived from an EMBL/GenBank/DDBJ whole genome shotgun (WGS) entry which is preliminary data.</text>
</comment>
<dbReference type="RefSeq" id="WP_213412546.1">
    <property type="nucleotide sequence ID" value="NZ_BOVK01000032.1"/>
</dbReference>
<dbReference type="AlphaFoldDB" id="A0A8J4H6G9"/>
<keyword evidence="2" id="KW-1185">Reference proteome</keyword>
<proteinExistence type="predicted"/>
<gene>
    <name evidence="1" type="ORF">XYCOK13_25830</name>
</gene>
<organism evidence="1 2">
    <name type="scientific">Xylanibacillus composti</name>
    <dbReference type="NCBI Taxonomy" id="1572762"/>
    <lineage>
        <taxon>Bacteria</taxon>
        <taxon>Bacillati</taxon>
        <taxon>Bacillota</taxon>
        <taxon>Bacilli</taxon>
        <taxon>Bacillales</taxon>
        <taxon>Paenibacillaceae</taxon>
        <taxon>Xylanibacillus</taxon>
    </lineage>
</organism>
<dbReference type="SUPFAM" id="SSF54427">
    <property type="entry name" value="NTF2-like"/>
    <property type="match status" value="1"/>
</dbReference>
<evidence type="ECO:0000313" key="1">
    <source>
        <dbReference type="EMBL" id="GIQ69759.1"/>
    </source>
</evidence>
<accession>A0A8J4H6G9</accession>
<reference evidence="1" key="1">
    <citation type="submission" date="2021-04" db="EMBL/GenBank/DDBJ databases">
        <title>Draft genome sequence of Xylanibacillus composti strain K13.</title>
        <authorList>
            <person name="Uke A."/>
            <person name="Chhe C."/>
            <person name="Baramee S."/>
            <person name="Kosugi A."/>
        </authorList>
    </citation>
    <scope>NUCLEOTIDE SEQUENCE</scope>
    <source>
        <strain evidence="1">K13</strain>
    </source>
</reference>
<dbReference type="Proteomes" id="UP000677918">
    <property type="component" value="Unassembled WGS sequence"/>
</dbReference>
<protein>
    <submittedName>
        <fullName evidence="1">Uncharacterized protein</fullName>
    </submittedName>
</protein>
<sequence length="164" mass="19101">MFGRGGFRRTGYRKVRIAKFVLLLFLVLLLVVTLLIRSFSRGESAEAREAVIVFYRYEQTGDFGSAWEMFHPYMQQKFNKAQYIKTRNHVILEHFGVDTFAFTVGSAKLIGNWTMSFDAPALSNVYQIPVTQHFQGRTFGLFDLHQEVYAVKLEGAWRIIWDYP</sequence>